<dbReference type="Proteomes" id="UP000265520">
    <property type="component" value="Unassembled WGS sequence"/>
</dbReference>
<dbReference type="EMBL" id="LXQA010046126">
    <property type="protein sequence ID" value="MCI01433.1"/>
    <property type="molecule type" value="Genomic_DNA"/>
</dbReference>
<reference evidence="1 2" key="1">
    <citation type="journal article" date="2018" name="Front. Plant Sci.">
        <title>Red Clover (Trifolium pratense) and Zigzag Clover (T. medium) - A Picture of Genomic Similarities and Differences.</title>
        <authorList>
            <person name="Dluhosova J."/>
            <person name="Istvanek J."/>
            <person name="Nedelnik J."/>
            <person name="Repkova J."/>
        </authorList>
    </citation>
    <scope>NUCLEOTIDE SEQUENCE [LARGE SCALE GENOMIC DNA]</scope>
    <source>
        <strain evidence="2">cv. 10/8</strain>
        <tissue evidence="1">Leaf</tissue>
    </source>
</reference>
<evidence type="ECO:0000313" key="2">
    <source>
        <dbReference type="Proteomes" id="UP000265520"/>
    </source>
</evidence>
<organism evidence="1 2">
    <name type="scientific">Trifolium medium</name>
    <dbReference type="NCBI Taxonomy" id="97028"/>
    <lineage>
        <taxon>Eukaryota</taxon>
        <taxon>Viridiplantae</taxon>
        <taxon>Streptophyta</taxon>
        <taxon>Embryophyta</taxon>
        <taxon>Tracheophyta</taxon>
        <taxon>Spermatophyta</taxon>
        <taxon>Magnoliopsida</taxon>
        <taxon>eudicotyledons</taxon>
        <taxon>Gunneridae</taxon>
        <taxon>Pentapetalae</taxon>
        <taxon>rosids</taxon>
        <taxon>fabids</taxon>
        <taxon>Fabales</taxon>
        <taxon>Fabaceae</taxon>
        <taxon>Papilionoideae</taxon>
        <taxon>50 kb inversion clade</taxon>
        <taxon>NPAAA clade</taxon>
        <taxon>Hologalegina</taxon>
        <taxon>IRL clade</taxon>
        <taxon>Trifolieae</taxon>
        <taxon>Trifolium</taxon>
    </lineage>
</organism>
<name>A0A392NNP1_9FABA</name>
<gene>
    <name evidence="1" type="ORF">A2U01_0022458</name>
</gene>
<protein>
    <submittedName>
        <fullName evidence="1">Uncharacterized protein</fullName>
    </submittedName>
</protein>
<dbReference type="AlphaFoldDB" id="A0A392NNP1"/>
<evidence type="ECO:0000313" key="1">
    <source>
        <dbReference type="EMBL" id="MCI01433.1"/>
    </source>
</evidence>
<keyword evidence="2" id="KW-1185">Reference proteome</keyword>
<sequence>MGWVKLNTDGVSKANAYAGCGGLIRGVDNEWLGASKKDELNSKEVVTSIQSKEGGSVLGRRFGPTYWTIVGA</sequence>
<accession>A0A392NNP1</accession>
<proteinExistence type="predicted"/>
<comment type="caution">
    <text evidence="1">The sequence shown here is derived from an EMBL/GenBank/DDBJ whole genome shotgun (WGS) entry which is preliminary data.</text>
</comment>